<protein>
    <submittedName>
        <fullName evidence="2">Uncharacterized protein</fullName>
    </submittedName>
</protein>
<dbReference type="OrthoDB" id="8479807at2"/>
<feature type="transmembrane region" description="Helical" evidence="1">
    <location>
        <begin position="12"/>
        <end position="31"/>
    </location>
</feature>
<feature type="transmembrane region" description="Helical" evidence="1">
    <location>
        <begin position="67"/>
        <end position="86"/>
    </location>
</feature>
<proteinExistence type="predicted"/>
<sequence length="94" mass="10038">MIQAVDYLFHSGWVTALALAVLWLGTTAICAASSKPWTLFRSLLANALSGSFLLLAVGVALTDMGVIWVAILMAGSLVAHGTDLWLRLVVRPQD</sequence>
<dbReference type="EMBL" id="VFYP01000003">
    <property type="protein sequence ID" value="TPP06796.1"/>
    <property type="molecule type" value="Genomic_DNA"/>
</dbReference>
<dbReference type="RefSeq" id="WP_140830800.1">
    <property type="nucleotide sequence ID" value="NZ_VFYP01000003.1"/>
</dbReference>
<evidence type="ECO:0000256" key="1">
    <source>
        <dbReference type="SAM" id="Phobius"/>
    </source>
</evidence>
<keyword evidence="3" id="KW-1185">Reference proteome</keyword>
<reference evidence="2 3" key="1">
    <citation type="submission" date="2019-06" db="EMBL/GenBank/DDBJ databases">
        <title>Rhizobium sp. CL12 isolated from roots of soybean.</title>
        <authorList>
            <person name="Wang C."/>
        </authorList>
    </citation>
    <scope>NUCLEOTIDE SEQUENCE [LARGE SCALE GENOMIC DNA]</scope>
    <source>
        <strain evidence="2 3">CL12</strain>
    </source>
</reference>
<comment type="caution">
    <text evidence="2">The sequence shown here is derived from an EMBL/GenBank/DDBJ whole genome shotgun (WGS) entry which is preliminary data.</text>
</comment>
<gene>
    <name evidence="2" type="ORF">FJQ55_18875</name>
</gene>
<keyword evidence="1" id="KW-0812">Transmembrane</keyword>
<organism evidence="2 3">
    <name type="scientific">Rhizobium glycinendophyticum</name>
    <dbReference type="NCBI Taxonomy" id="2589807"/>
    <lineage>
        <taxon>Bacteria</taxon>
        <taxon>Pseudomonadati</taxon>
        <taxon>Pseudomonadota</taxon>
        <taxon>Alphaproteobacteria</taxon>
        <taxon>Hyphomicrobiales</taxon>
        <taxon>Rhizobiaceae</taxon>
        <taxon>Rhizobium/Agrobacterium group</taxon>
        <taxon>Rhizobium</taxon>
    </lineage>
</organism>
<accession>A0A504UAW5</accession>
<keyword evidence="1" id="KW-1133">Transmembrane helix</keyword>
<dbReference type="Proteomes" id="UP000316429">
    <property type="component" value="Unassembled WGS sequence"/>
</dbReference>
<evidence type="ECO:0000313" key="3">
    <source>
        <dbReference type="Proteomes" id="UP000316429"/>
    </source>
</evidence>
<keyword evidence="1" id="KW-0472">Membrane</keyword>
<feature type="transmembrane region" description="Helical" evidence="1">
    <location>
        <begin position="43"/>
        <end position="61"/>
    </location>
</feature>
<name>A0A504UAW5_9HYPH</name>
<evidence type="ECO:0000313" key="2">
    <source>
        <dbReference type="EMBL" id="TPP06796.1"/>
    </source>
</evidence>
<dbReference type="AlphaFoldDB" id="A0A504UAW5"/>